<evidence type="ECO:0000313" key="1">
    <source>
        <dbReference type="EMBL" id="ERN14008.1"/>
    </source>
</evidence>
<sequence length="78" mass="8680">MEAPSLDLVAFSSPVVTPSETIAPVVDDSRGYDNGSPVQAGYHYELFEKSKVDRTTRAVGGRWGRMGLYWRMLMILLS</sequence>
<keyword evidence="2" id="KW-1185">Reference proteome</keyword>
<name>W1PZX3_AMBTC</name>
<accession>W1PZX3</accession>
<gene>
    <name evidence="1" type="ORF">AMTR_s00021p00187050</name>
</gene>
<evidence type="ECO:0000313" key="2">
    <source>
        <dbReference type="Proteomes" id="UP000017836"/>
    </source>
</evidence>
<organism evidence="1 2">
    <name type="scientific">Amborella trichopoda</name>
    <dbReference type="NCBI Taxonomy" id="13333"/>
    <lineage>
        <taxon>Eukaryota</taxon>
        <taxon>Viridiplantae</taxon>
        <taxon>Streptophyta</taxon>
        <taxon>Embryophyta</taxon>
        <taxon>Tracheophyta</taxon>
        <taxon>Spermatophyta</taxon>
        <taxon>Magnoliopsida</taxon>
        <taxon>Amborellales</taxon>
        <taxon>Amborellaceae</taxon>
        <taxon>Amborella</taxon>
    </lineage>
</organism>
<protein>
    <submittedName>
        <fullName evidence="1">Uncharacterized protein</fullName>
    </submittedName>
</protein>
<dbReference type="Gramene" id="ERN14008">
    <property type="protein sequence ID" value="ERN14008"/>
    <property type="gene ID" value="AMTR_s00021p00187050"/>
</dbReference>
<dbReference type="Proteomes" id="UP000017836">
    <property type="component" value="Unassembled WGS sequence"/>
</dbReference>
<dbReference type="HOGENOM" id="CLU_2695059_0_0_1"/>
<proteinExistence type="predicted"/>
<dbReference type="EMBL" id="KI392560">
    <property type="protein sequence ID" value="ERN14008.1"/>
    <property type="molecule type" value="Genomic_DNA"/>
</dbReference>
<dbReference type="AlphaFoldDB" id="W1PZX3"/>
<reference evidence="2" key="1">
    <citation type="journal article" date="2013" name="Science">
        <title>The Amborella genome and the evolution of flowering plants.</title>
        <authorList>
            <consortium name="Amborella Genome Project"/>
        </authorList>
    </citation>
    <scope>NUCLEOTIDE SEQUENCE [LARGE SCALE GENOMIC DNA]</scope>
</reference>